<dbReference type="InterPro" id="IPR046533">
    <property type="entry name" value="DUF6598"/>
</dbReference>
<protein>
    <recommendedName>
        <fullName evidence="7">Ubiquitin-like protease family profile domain-containing protein</fullName>
    </recommendedName>
</protein>
<accession>A0AAD8VA49</accession>
<organism evidence="5 6">
    <name type="scientific">Lolium multiflorum</name>
    <name type="common">Italian ryegrass</name>
    <name type="synonym">Lolium perenne subsp. multiflorum</name>
    <dbReference type="NCBI Taxonomy" id="4521"/>
    <lineage>
        <taxon>Eukaryota</taxon>
        <taxon>Viridiplantae</taxon>
        <taxon>Streptophyta</taxon>
        <taxon>Embryophyta</taxon>
        <taxon>Tracheophyta</taxon>
        <taxon>Spermatophyta</taxon>
        <taxon>Magnoliopsida</taxon>
        <taxon>Liliopsida</taxon>
        <taxon>Poales</taxon>
        <taxon>Poaceae</taxon>
        <taxon>BOP clade</taxon>
        <taxon>Pooideae</taxon>
        <taxon>Poodae</taxon>
        <taxon>Poeae</taxon>
        <taxon>Poeae Chloroplast Group 2 (Poeae type)</taxon>
        <taxon>Loliodinae</taxon>
        <taxon>Loliinae</taxon>
        <taxon>Lolium</taxon>
    </lineage>
</organism>
<evidence type="ECO:0000259" key="3">
    <source>
        <dbReference type="Pfam" id="PF01466"/>
    </source>
</evidence>
<name>A0AAD8VA49_LOLMU</name>
<dbReference type="InterPro" id="IPR038765">
    <property type="entry name" value="Papain-like_cys_pep_sf"/>
</dbReference>
<dbReference type="Gene3D" id="3.40.395.10">
    <property type="entry name" value="Adenoviral Proteinase, Chain A"/>
    <property type="match status" value="1"/>
</dbReference>
<feature type="domain" description="DUF6598" evidence="4">
    <location>
        <begin position="677"/>
        <end position="726"/>
    </location>
</feature>
<dbReference type="SUPFAM" id="SSF54001">
    <property type="entry name" value="Cysteine proteinases"/>
    <property type="match status" value="1"/>
</dbReference>
<feature type="region of interest" description="Disordered" evidence="2">
    <location>
        <begin position="575"/>
        <end position="600"/>
    </location>
</feature>
<dbReference type="Proteomes" id="UP001231189">
    <property type="component" value="Unassembled WGS sequence"/>
</dbReference>
<evidence type="ECO:0000313" key="6">
    <source>
        <dbReference type="Proteomes" id="UP001231189"/>
    </source>
</evidence>
<dbReference type="InterPro" id="IPR016897">
    <property type="entry name" value="SKP1"/>
</dbReference>
<sequence length="730" mass="82345">MRFPPSSHDRDRSFSSTFELDEPAAAVPSHDLGRHDHLLTAALLRHRAPPSLLHDLLFTGISPELDEPPSAPHSVTIDLLHQGISSRRSRHSHLHDPQGLLDEKPLLHTVASSSVSPASRSSAGHDVEVLYGGHEEDEYSDMEVGFDEYSVEVGLHHEESSSENKSEVISGADNGREHHSQADPDINAIVRIRESEAEDDCICSQSLPVAVTESKEIEVALAHAFSPANFYILQQDVKKLGDLEIFEEYVGTGGSKQFMVKWRNSGRYSFIVEYSPNQPKELIQCSCRRMNRNFHSLDALLQRTELAYDIAKADHGFPDPSNWPIKQYKMPRQKDGNSCGLWVLKCMEEWDGDEFRTTITQTLVDSTREVMVGEIIFSPSNELDRVKDKLLNPNGEEDDAYVQGNSDDTIHPSMAMGNSRRRHVHKKKKEKRRQAIALAAKDAMRGVTVLRSLDGVELAVPNAEACRYGAKVEEEIRFHHAYYGQTAGSSCNRNGCSTIHLAVQSSILFKVIHYSNKQTHNPDWDDSEFVANLDHATLFGLVLAAESLRNQRLLDITCRTVTDMIHGKSPTQIRAMFGIRPPPPPTHGRTTKKLTTSDQKPTTTLELEERALRALHAVRCHKYTVYDPKRHCFLYTRLLRFNNYAFFDHDKECELRRGPALREIHPPLCESVVFSGVNFISLKVCESDVGFPINVFGTVIARDEVDYKCVYLFRREADDCQTITSPVRTK</sequence>
<evidence type="ECO:0000313" key="5">
    <source>
        <dbReference type="EMBL" id="KAK1597546.1"/>
    </source>
</evidence>
<dbReference type="PANTHER" id="PTHR11165">
    <property type="entry name" value="SKP1"/>
    <property type="match status" value="1"/>
</dbReference>
<dbReference type="Gene3D" id="3.30.710.10">
    <property type="entry name" value="Potassium Channel Kv1.1, Chain A"/>
    <property type="match status" value="1"/>
</dbReference>
<feature type="domain" description="SKP1 component dimerisation" evidence="3">
    <location>
        <begin position="551"/>
        <end position="580"/>
    </location>
</feature>
<comment type="pathway">
    <text evidence="1">Protein modification; protein ubiquitination.</text>
</comment>
<dbReference type="AlphaFoldDB" id="A0AAD8VA49"/>
<keyword evidence="6" id="KW-1185">Reference proteome</keyword>
<reference evidence="5" key="1">
    <citation type="submission" date="2023-07" db="EMBL/GenBank/DDBJ databases">
        <title>A chromosome-level genome assembly of Lolium multiflorum.</title>
        <authorList>
            <person name="Chen Y."/>
            <person name="Copetti D."/>
            <person name="Kolliker R."/>
            <person name="Studer B."/>
        </authorList>
    </citation>
    <scope>NUCLEOTIDE SEQUENCE</scope>
    <source>
        <strain evidence="5">02402/16</strain>
        <tissue evidence="5">Leaf</tissue>
    </source>
</reference>
<dbReference type="Pfam" id="PF20241">
    <property type="entry name" value="DUF6598"/>
    <property type="match status" value="1"/>
</dbReference>
<evidence type="ECO:0000259" key="4">
    <source>
        <dbReference type="Pfam" id="PF20241"/>
    </source>
</evidence>
<dbReference type="InterPro" id="IPR011333">
    <property type="entry name" value="SKP1/BTB/POZ_sf"/>
</dbReference>
<evidence type="ECO:0000256" key="2">
    <source>
        <dbReference type="SAM" id="MobiDB-lite"/>
    </source>
</evidence>
<dbReference type="InterPro" id="IPR016072">
    <property type="entry name" value="Skp1_comp_dimer"/>
</dbReference>
<dbReference type="SUPFAM" id="SSF81382">
    <property type="entry name" value="Skp1 dimerisation domain-like"/>
    <property type="match status" value="1"/>
</dbReference>
<proteinExistence type="predicted"/>
<dbReference type="GO" id="GO:0006511">
    <property type="term" value="P:ubiquitin-dependent protein catabolic process"/>
    <property type="evidence" value="ECO:0007669"/>
    <property type="project" value="InterPro"/>
</dbReference>
<comment type="caution">
    <text evidence="5">The sequence shown here is derived from an EMBL/GenBank/DDBJ whole genome shotgun (WGS) entry which is preliminary data.</text>
</comment>
<dbReference type="Pfam" id="PF01466">
    <property type="entry name" value="Skp1"/>
    <property type="match status" value="1"/>
</dbReference>
<dbReference type="InterPro" id="IPR036296">
    <property type="entry name" value="SKP1-like_dim_sf"/>
</dbReference>
<evidence type="ECO:0000256" key="1">
    <source>
        <dbReference type="ARBA" id="ARBA00004906"/>
    </source>
</evidence>
<gene>
    <name evidence="5" type="ORF">QYE76_007991</name>
</gene>
<feature type="region of interest" description="Disordered" evidence="2">
    <location>
        <begin position="157"/>
        <end position="181"/>
    </location>
</feature>
<dbReference type="EMBL" id="JAUUTY010000628">
    <property type="protein sequence ID" value="KAK1597546.1"/>
    <property type="molecule type" value="Genomic_DNA"/>
</dbReference>
<feature type="compositionally biased region" description="Basic and acidic residues" evidence="2">
    <location>
        <begin position="157"/>
        <end position="166"/>
    </location>
</feature>
<evidence type="ECO:0008006" key="7">
    <source>
        <dbReference type="Google" id="ProtNLM"/>
    </source>
</evidence>